<keyword evidence="1" id="KW-0472">Membrane</keyword>
<sequence length="603" mass="68043">MPDWSYHTLFKPLLSNLPAKRSREFIHQSMGFISSIPLGTKLIEFLGHMKTDEILKKEIHSITFENSVGLSSSIDPLLNGTNAFMNLGFGCIEIGPISVNKELHPTPNIQLKHNLLKDFQLEETLGIQETLQKLSKVKKTHPLFAKVQGSIDEFQLIDSHISKFVDVYVIDLTLLKQYDKNSWLASKPICLSIDVGSLSEITVEEMNKLLDSIMIQSDPLLSDVENKQLLIHAINQLHANGYDKPIFTSGGISEPIDAVELLEAGAKLVFLSHGYVLSGPGLPKRINEAILHRKDQPIQHNKDWNWYFLFGFIMFVGGLIALLISLTTIILPYDEYFLNTNKESIIQFNNRILPFMSHDRMTLSGTIMSGGILFMSLARYGIRPGYHWATKASNISAIIGFMAIFLFIGFQYFDWLHALFWLFLLPPFLIGYKKTRKLKRKPTSQNLHNHRYWKNSLIGQLAFIILGFALLIGGILISIIGMTTTFVETDLAYLCISPSQIDQFNLNLIPVISHDRAGFGGSLVSVGLLVLMISLWGFQQGKRWIWWTLLFGSLPAFITAIGVHILIGYTDFIHLLPPIVALLLLIGGLVTSYQFFHLKDQSK</sequence>
<keyword evidence="1" id="KW-1133">Transmembrane helix</keyword>
<evidence type="ECO:0000313" key="2">
    <source>
        <dbReference type="EMBL" id="GGI13869.1"/>
    </source>
</evidence>
<feature type="transmembrane region" description="Helical" evidence="1">
    <location>
        <begin position="545"/>
        <end position="569"/>
    </location>
</feature>
<feature type="transmembrane region" description="Helical" evidence="1">
    <location>
        <begin position="361"/>
        <end position="380"/>
    </location>
</feature>
<evidence type="ECO:0000256" key="1">
    <source>
        <dbReference type="SAM" id="Phobius"/>
    </source>
</evidence>
<gene>
    <name evidence="2" type="ORF">GCM10007380_20070</name>
</gene>
<dbReference type="Proteomes" id="UP000626244">
    <property type="component" value="Unassembled WGS sequence"/>
</dbReference>
<proteinExistence type="predicted"/>
<reference evidence="3" key="1">
    <citation type="journal article" date="2019" name="Int. J. Syst. Evol. Microbiol.">
        <title>The Global Catalogue of Microorganisms (GCM) 10K type strain sequencing project: providing services to taxonomists for standard genome sequencing and annotation.</title>
        <authorList>
            <consortium name="The Broad Institute Genomics Platform"/>
            <consortium name="The Broad Institute Genome Sequencing Center for Infectious Disease"/>
            <person name="Wu L."/>
            <person name="Ma J."/>
        </authorList>
    </citation>
    <scope>NUCLEOTIDE SEQUENCE [LARGE SCALE GENOMIC DNA]</scope>
    <source>
        <strain evidence="3">CGMCC 1.14993</strain>
    </source>
</reference>
<dbReference type="Gene3D" id="3.20.20.70">
    <property type="entry name" value="Aldolase class I"/>
    <property type="match status" value="2"/>
</dbReference>
<dbReference type="InterPro" id="IPR013785">
    <property type="entry name" value="Aldolase_TIM"/>
</dbReference>
<feature type="transmembrane region" description="Helical" evidence="1">
    <location>
        <begin position="517"/>
        <end position="538"/>
    </location>
</feature>
<name>A0A8J3AJD7_9BACI</name>
<accession>A0A8J3AJD7</accession>
<feature type="transmembrane region" description="Helical" evidence="1">
    <location>
        <begin position="575"/>
        <end position="596"/>
    </location>
</feature>
<dbReference type="SUPFAM" id="SSF51395">
    <property type="entry name" value="FMN-linked oxidoreductases"/>
    <property type="match status" value="1"/>
</dbReference>
<comment type="caution">
    <text evidence="2">The sequence shown here is derived from an EMBL/GenBank/DDBJ whole genome shotgun (WGS) entry which is preliminary data.</text>
</comment>
<dbReference type="RefSeq" id="WP_087998375.1">
    <property type="nucleotide sequence ID" value="NZ_BMHB01000001.1"/>
</dbReference>
<dbReference type="EMBL" id="BMHB01000001">
    <property type="protein sequence ID" value="GGI13869.1"/>
    <property type="molecule type" value="Genomic_DNA"/>
</dbReference>
<feature type="transmembrane region" description="Helical" evidence="1">
    <location>
        <begin position="306"/>
        <end position="331"/>
    </location>
</feature>
<evidence type="ECO:0008006" key="4">
    <source>
        <dbReference type="Google" id="ProtNLM"/>
    </source>
</evidence>
<keyword evidence="3" id="KW-1185">Reference proteome</keyword>
<dbReference type="OrthoDB" id="9802377at2"/>
<evidence type="ECO:0000313" key="3">
    <source>
        <dbReference type="Proteomes" id="UP000626244"/>
    </source>
</evidence>
<organism evidence="2 3">
    <name type="scientific">Gottfriedia solisilvae</name>
    <dbReference type="NCBI Taxonomy" id="1516104"/>
    <lineage>
        <taxon>Bacteria</taxon>
        <taxon>Bacillati</taxon>
        <taxon>Bacillota</taxon>
        <taxon>Bacilli</taxon>
        <taxon>Bacillales</taxon>
        <taxon>Bacillaceae</taxon>
        <taxon>Gottfriedia</taxon>
    </lineage>
</organism>
<protein>
    <recommendedName>
        <fullName evidence="4">Dihydroorotate dehydrogenase</fullName>
    </recommendedName>
</protein>
<dbReference type="AlphaFoldDB" id="A0A8J3AJD7"/>
<feature type="transmembrane region" description="Helical" evidence="1">
    <location>
        <begin position="415"/>
        <end position="432"/>
    </location>
</feature>
<keyword evidence="1" id="KW-0812">Transmembrane</keyword>
<feature type="transmembrane region" description="Helical" evidence="1">
    <location>
        <begin position="461"/>
        <end position="482"/>
    </location>
</feature>
<feature type="transmembrane region" description="Helical" evidence="1">
    <location>
        <begin position="392"/>
        <end position="409"/>
    </location>
</feature>